<dbReference type="EMBL" id="KL363192">
    <property type="protein sequence ID" value="KFD56732.1"/>
    <property type="molecule type" value="Genomic_DNA"/>
</dbReference>
<evidence type="ECO:0008006" key="3">
    <source>
        <dbReference type="Google" id="ProtNLM"/>
    </source>
</evidence>
<evidence type="ECO:0000313" key="2">
    <source>
        <dbReference type="Proteomes" id="UP000030764"/>
    </source>
</evidence>
<dbReference type="PANTHER" id="PTHR21301:SF10">
    <property type="entry name" value="REVERSE TRANSCRIPTASE DOMAIN-CONTAINING PROTEIN"/>
    <property type="match status" value="1"/>
</dbReference>
<organism evidence="1 2">
    <name type="scientific">Trichuris suis</name>
    <name type="common">pig whipworm</name>
    <dbReference type="NCBI Taxonomy" id="68888"/>
    <lineage>
        <taxon>Eukaryota</taxon>
        <taxon>Metazoa</taxon>
        <taxon>Ecdysozoa</taxon>
        <taxon>Nematoda</taxon>
        <taxon>Enoplea</taxon>
        <taxon>Dorylaimia</taxon>
        <taxon>Trichinellida</taxon>
        <taxon>Trichuridae</taxon>
        <taxon>Trichuris</taxon>
    </lineage>
</organism>
<dbReference type="Proteomes" id="UP000030764">
    <property type="component" value="Unassembled WGS sequence"/>
</dbReference>
<protein>
    <recommendedName>
        <fullName evidence="3">Reverse transcriptase domain-containing protein</fullName>
    </recommendedName>
</protein>
<proteinExistence type="predicted"/>
<sequence length="206" mass="22982">MSSQHPMAQTLMVLKDLEADETLTQRTNLNPFHILKLVSFYIKEGNYFRFQDTFFLQKNGAPMGNPLSPILAEIFIEHLEDKAFTNAEALVVPRFLKRYVDDISALLEWPSGQGRRFCTVPPVRGSHPRCSPNGVRPCDEPAGGITLSHRTGQMAGPSLTPDVSRLGDMPISSPLACSSTQMREKSSFKQDVHRKRMPLITANGVQ</sequence>
<dbReference type="AlphaFoldDB" id="A0A085MHN6"/>
<dbReference type="PANTHER" id="PTHR21301">
    <property type="entry name" value="REVERSE TRANSCRIPTASE"/>
    <property type="match status" value="1"/>
</dbReference>
<gene>
    <name evidence="1" type="ORF">M513_02409</name>
</gene>
<reference evidence="1 2" key="1">
    <citation type="journal article" date="2014" name="Nat. Genet.">
        <title>Genome and transcriptome of the porcine whipworm Trichuris suis.</title>
        <authorList>
            <person name="Jex A.R."/>
            <person name="Nejsum P."/>
            <person name="Schwarz E.M."/>
            <person name="Hu L."/>
            <person name="Young N.D."/>
            <person name="Hall R.S."/>
            <person name="Korhonen P.K."/>
            <person name="Liao S."/>
            <person name="Thamsborg S."/>
            <person name="Xia J."/>
            <person name="Xu P."/>
            <person name="Wang S."/>
            <person name="Scheerlinck J.P."/>
            <person name="Hofmann A."/>
            <person name="Sternberg P.W."/>
            <person name="Wang J."/>
            <person name="Gasser R.B."/>
        </authorList>
    </citation>
    <scope>NUCLEOTIDE SEQUENCE [LARGE SCALE GENOMIC DNA]</scope>
    <source>
        <strain evidence="1">DCEP-RM93M</strain>
    </source>
</reference>
<keyword evidence="2" id="KW-1185">Reference proteome</keyword>
<evidence type="ECO:0000313" key="1">
    <source>
        <dbReference type="EMBL" id="KFD56732.1"/>
    </source>
</evidence>
<accession>A0A085MHN6</accession>
<name>A0A085MHN6_9BILA</name>